<dbReference type="InterPro" id="IPR036400">
    <property type="entry name" value="Cyt_B5-like_heme/steroid_sf"/>
</dbReference>
<name>A0A6A6SDF4_9PLEO</name>
<evidence type="ECO:0000256" key="2">
    <source>
        <dbReference type="ARBA" id="ARBA00007119"/>
    </source>
</evidence>
<keyword evidence="6" id="KW-0560">Oxidoreductase</keyword>
<dbReference type="GO" id="GO:0010181">
    <property type="term" value="F:FMN binding"/>
    <property type="evidence" value="ECO:0007669"/>
    <property type="project" value="TreeGrafter"/>
</dbReference>
<gene>
    <name evidence="11" type="ORF">P280DRAFT_114991</name>
</gene>
<feature type="region of interest" description="Disordered" evidence="9">
    <location>
        <begin position="1442"/>
        <end position="1539"/>
    </location>
</feature>
<dbReference type="SUPFAM" id="SSF63380">
    <property type="entry name" value="Riboflavin synthase domain-like"/>
    <property type="match status" value="1"/>
</dbReference>
<feature type="domain" description="Cytochrome b5 heme-binding" evidence="10">
    <location>
        <begin position="1000"/>
        <end position="1081"/>
    </location>
</feature>
<feature type="compositionally biased region" description="Polar residues" evidence="9">
    <location>
        <begin position="1507"/>
        <end position="1520"/>
    </location>
</feature>
<accession>A0A6A6SDF4</accession>
<keyword evidence="3" id="KW-0285">Flavoprotein</keyword>
<evidence type="ECO:0000313" key="11">
    <source>
        <dbReference type="EMBL" id="KAF2645187.1"/>
    </source>
</evidence>
<evidence type="ECO:0000256" key="5">
    <source>
        <dbReference type="ARBA" id="ARBA00022827"/>
    </source>
</evidence>
<reference evidence="11" key="1">
    <citation type="journal article" date="2020" name="Stud. Mycol.">
        <title>101 Dothideomycetes genomes: a test case for predicting lifestyles and emergence of pathogens.</title>
        <authorList>
            <person name="Haridas S."/>
            <person name="Albert R."/>
            <person name="Binder M."/>
            <person name="Bloem J."/>
            <person name="Labutti K."/>
            <person name="Salamov A."/>
            <person name="Andreopoulos B."/>
            <person name="Baker S."/>
            <person name="Barry K."/>
            <person name="Bills G."/>
            <person name="Bluhm B."/>
            <person name="Cannon C."/>
            <person name="Castanera R."/>
            <person name="Culley D."/>
            <person name="Daum C."/>
            <person name="Ezra D."/>
            <person name="Gonzalez J."/>
            <person name="Henrissat B."/>
            <person name="Kuo A."/>
            <person name="Liang C."/>
            <person name="Lipzen A."/>
            <person name="Lutzoni F."/>
            <person name="Magnuson J."/>
            <person name="Mondo S."/>
            <person name="Nolan M."/>
            <person name="Ohm R."/>
            <person name="Pangilinan J."/>
            <person name="Park H.-J."/>
            <person name="Ramirez L."/>
            <person name="Alfaro M."/>
            <person name="Sun H."/>
            <person name="Tritt A."/>
            <person name="Yoshinaga Y."/>
            <person name="Zwiers L.-H."/>
            <person name="Turgeon B."/>
            <person name="Goodwin S."/>
            <person name="Spatafora J."/>
            <person name="Crous P."/>
            <person name="Grigoriev I."/>
        </authorList>
    </citation>
    <scope>NUCLEOTIDE SEQUENCE</scope>
    <source>
        <strain evidence="11">CBS 473.64</strain>
    </source>
</reference>
<dbReference type="PROSITE" id="PS50255">
    <property type="entry name" value="CYTOCHROME_B5_2"/>
    <property type="match status" value="1"/>
</dbReference>
<dbReference type="InterPro" id="IPR039261">
    <property type="entry name" value="FNR_nucleotide-bd"/>
</dbReference>
<dbReference type="Pfam" id="PF00175">
    <property type="entry name" value="NAD_binding_1"/>
    <property type="match status" value="1"/>
</dbReference>
<protein>
    <recommendedName>
        <fullName evidence="8">NADPH--hemoprotein reductase</fullName>
        <ecNumber evidence="8">1.6.2.4</ecNumber>
    </recommendedName>
</protein>
<dbReference type="SUPFAM" id="SSF55856">
    <property type="entry name" value="Cytochrome b5-like heme/steroid binding domain"/>
    <property type="match status" value="1"/>
</dbReference>
<evidence type="ECO:0000256" key="9">
    <source>
        <dbReference type="SAM" id="MobiDB-lite"/>
    </source>
</evidence>
<evidence type="ECO:0000256" key="6">
    <source>
        <dbReference type="ARBA" id="ARBA00023002"/>
    </source>
</evidence>
<evidence type="ECO:0000256" key="3">
    <source>
        <dbReference type="ARBA" id="ARBA00022630"/>
    </source>
</evidence>
<dbReference type="InterPro" id="IPR000898">
    <property type="entry name" value="Indolamine_dOase"/>
</dbReference>
<dbReference type="GO" id="GO:0046872">
    <property type="term" value="F:metal ion binding"/>
    <property type="evidence" value="ECO:0007669"/>
    <property type="project" value="UniProtKB-KW"/>
</dbReference>
<dbReference type="InterPro" id="IPR001433">
    <property type="entry name" value="OxRdtase_FAD/NAD-bd"/>
</dbReference>
<evidence type="ECO:0000259" key="10">
    <source>
        <dbReference type="PROSITE" id="PS50255"/>
    </source>
</evidence>
<dbReference type="SMART" id="SM01117">
    <property type="entry name" value="Cyt-b5"/>
    <property type="match status" value="1"/>
</dbReference>
<dbReference type="Gene3D" id="1.20.990.10">
    <property type="entry name" value="NADPH-cytochrome p450 Reductase, Chain A, domain 3"/>
    <property type="match status" value="1"/>
</dbReference>
<dbReference type="Pfam" id="PF00667">
    <property type="entry name" value="FAD_binding_1"/>
    <property type="match status" value="1"/>
</dbReference>
<organism evidence="11 12">
    <name type="scientific">Massarina eburnea CBS 473.64</name>
    <dbReference type="NCBI Taxonomy" id="1395130"/>
    <lineage>
        <taxon>Eukaryota</taxon>
        <taxon>Fungi</taxon>
        <taxon>Dikarya</taxon>
        <taxon>Ascomycota</taxon>
        <taxon>Pezizomycotina</taxon>
        <taxon>Dothideomycetes</taxon>
        <taxon>Pleosporomycetidae</taxon>
        <taxon>Pleosporales</taxon>
        <taxon>Massarineae</taxon>
        <taxon>Massarinaceae</taxon>
        <taxon>Massarina</taxon>
    </lineage>
</organism>
<dbReference type="InterPro" id="IPR023173">
    <property type="entry name" value="NADPH_Cyt_P450_Rdtase_alpha"/>
</dbReference>
<dbReference type="PRINTS" id="PR00371">
    <property type="entry name" value="FPNCR"/>
</dbReference>
<evidence type="ECO:0000256" key="8">
    <source>
        <dbReference type="ARBA" id="ARBA00023797"/>
    </source>
</evidence>
<dbReference type="GO" id="GO:0020037">
    <property type="term" value="F:heme binding"/>
    <property type="evidence" value="ECO:0007669"/>
    <property type="project" value="InterPro"/>
</dbReference>
<dbReference type="InterPro" id="IPR001199">
    <property type="entry name" value="Cyt_B5-like_heme/steroid-bd"/>
</dbReference>
<dbReference type="InterPro" id="IPR017938">
    <property type="entry name" value="Riboflavin_synthase-like_b-brl"/>
</dbReference>
<dbReference type="Gene3D" id="3.10.120.10">
    <property type="entry name" value="Cytochrome b5-like heme/steroid binding domain"/>
    <property type="match status" value="1"/>
</dbReference>
<keyword evidence="7" id="KW-0408">Iron</keyword>
<dbReference type="OrthoDB" id="260519at2759"/>
<evidence type="ECO:0000256" key="1">
    <source>
        <dbReference type="ARBA" id="ARBA00001974"/>
    </source>
</evidence>
<dbReference type="GO" id="GO:0019441">
    <property type="term" value="P:L-tryptophan catabolic process to kynurenine"/>
    <property type="evidence" value="ECO:0007669"/>
    <property type="project" value="InterPro"/>
</dbReference>
<dbReference type="Gene3D" id="3.40.50.80">
    <property type="entry name" value="Nucleotide-binding domain of ferredoxin-NADP reductase (FNR) module"/>
    <property type="match status" value="1"/>
</dbReference>
<evidence type="ECO:0000313" key="12">
    <source>
        <dbReference type="Proteomes" id="UP000799753"/>
    </source>
</evidence>
<feature type="region of interest" description="Disordered" evidence="9">
    <location>
        <begin position="1567"/>
        <end position="1589"/>
    </location>
</feature>
<keyword evidence="12" id="KW-1185">Reference proteome</keyword>
<dbReference type="Pfam" id="PF00173">
    <property type="entry name" value="Cyt-b5"/>
    <property type="match status" value="1"/>
</dbReference>
<dbReference type="GO" id="GO:0016702">
    <property type="term" value="F:oxidoreductase activity, acting on single donors with incorporation of molecular oxygen, incorporation of two atoms of oxygen"/>
    <property type="evidence" value="ECO:0007669"/>
    <property type="project" value="UniProtKB-ARBA"/>
</dbReference>
<dbReference type="Pfam" id="PF01231">
    <property type="entry name" value="IDO"/>
    <property type="match status" value="1"/>
</dbReference>
<sequence length="1610" mass="177504">MSSRMSSRMSDRCPVSGSAGAGAVCPVGGSVAGSKRSTQTGPRGCTFSGFAQPGDVHAAFGIPANVNVEDFLRTRERKAINELLYSNVPSMDEIKEIQNARGVKSLDKLNVDERDLLAVALGAPARQVILRAEEVGSTTGWRDGYLSTEYGFQPPDTSEAPGALRNSAGRVWMDLCERMPGCIARGRVRESVAALPIVEGTATVIPDKALWAALVALGMLCSIYRYEEKHDGNEGINVANKSLKLAGVPMSDDLGDEVKNIPLSIGLPYVQICIRMGRSIPHLTFFDQSSFNVDYIDPQSKYPYVGRFDNTKLRWGMFGDSAENAFLKGCADTSASFQHGPDAIAACQEHVMNRNNEGLLRELIRLKEILERMPAAFNTISPNDRSGENYVAPAEWVRWAKFSAPLSKRCPATSGLQFPPYLVMDAFLGRKKYDSFLGAEGVHLRAWLPSNLRAFIASIEYHYRVPDYVKASGDPRLIGVMDGVVEAYTGERGFMGVHRYKVFGLLECAAKTGRSETNGASGAADGMRPWEETHKQFSEAMKERLEPFRGERDLEPNQMRGTFAECRYRGRILSRNFVDYDAKRSIAMVTLDIQESGITFQPGDRLAVMPMNNWTECAKVAAALGLDAMLEDPVALDKMWSRYADHMASVSRTNRPQLSVIDILRKGHLAPITKDLATKLHTMLRASSNTVLQVLATDEWPVRASLGDLLQAAVSDTPSRVWDQAFDLSGTLSWLADLIPVEVPRTYSISTYSDEMLPSTVDLTISRSEFNLCSTFAGNQKIVRNGVSSGFLNPPVAEEMDVLDDEELLIGVSRPFAFQLPFDDTSPVALFAGGSGIAPFRSFWQARCGRSWGKTSLYLGVQTREKFCYEAELRQYVNEGLMEVHTAFSRDSRGLAYDPMARDLVEKEIAPRYIDGLIVEQGQSICDLVMSKKQGGIGGYLYVCGSVGVFDSVMSGIRKALYNHRSPTMESAETILNTAFAERRFMLDVFMTPKPLPCNQPTISLSQLAMHTGHTPESRVWIGVHGRVYDVTDFGAMHPGGTNIIKSNGGVDCTKSFDLLAHTNNPEVSSLLTKYYIGEMTPKPAYHSEELGMLYDLWKSYLRVSTEQVVASHFEVGMIMESSLVWFQGDLFNMGGVRRFYHYQSRLLQGGFAALFGAKLQELYLKISFIYANVASSAGPTRLPDVLGIIARAKGSSDAVIASNEISQIGQFTCNSESARHHEKGIIAYAQRSVQYDMEFLEAIREEACAGMDAFDAIMELGAQSETQRIAALSTFLMQVLERMANRLEGFYGKLARYSVFQPEMERNPARARWNIIKRKIWDGSFFILTRNSTIASAASLQDHPPQGGVDFDQVISQIEMNLNNATLHSPRMGSMGLNAQHAARAMDTPSGAPAYEHHNQANALKAMSTFMDNNKRAIRRLSKMPQAINLEQLMESYGALPQATSGLPTPPSSRSTSRPPSSHSPTRMQMPRRNTHDHMPTHHRRRNTGASDTSIPNTPAHLSPANAMSTLMTRMNSRSKTSHPGPHIPSPPQSATGAMSMNERMRSMHTYSNSNLNQRAALAPIPSSGEHGVSHARARSASTTGSLRSFRLQASAMAGGMSRRSEVQR</sequence>
<dbReference type="InterPro" id="IPR003097">
    <property type="entry name" value="CysJ-like_FAD-binding"/>
</dbReference>
<dbReference type="Proteomes" id="UP000799753">
    <property type="component" value="Unassembled WGS sequence"/>
</dbReference>
<comment type="cofactor">
    <cofactor evidence="1">
        <name>FAD</name>
        <dbReference type="ChEBI" id="CHEBI:57692"/>
    </cofactor>
</comment>
<keyword evidence="5" id="KW-0274">FAD</keyword>
<keyword evidence="4" id="KW-0479">Metal-binding</keyword>
<evidence type="ECO:0000256" key="4">
    <source>
        <dbReference type="ARBA" id="ARBA00022723"/>
    </source>
</evidence>
<dbReference type="InterPro" id="IPR001709">
    <property type="entry name" value="Flavoprot_Pyr_Nucl_cyt_Rdtase"/>
</dbReference>
<comment type="similarity">
    <text evidence="2">Belongs to the indoleamine 2,3-dioxygenase family.</text>
</comment>
<dbReference type="SUPFAM" id="SSF140959">
    <property type="entry name" value="Indolic compounds 2,3-dioxygenase-like"/>
    <property type="match status" value="1"/>
</dbReference>
<feature type="compositionally biased region" description="Low complexity" evidence="9">
    <location>
        <begin position="1453"/>
        <end position="1468"/>
    </location>
</feature>
<feature type="compositionally biased region" description="Polar residues" evidence="9">
    <location>
        <begin position="1489"/>
        <end position="1498"/>
    </location>
</feature>
<dbReference type="InterPro" id="IPR037217">
    <property type="entry name" value="Trp/Indoleamine_2_3_dOase-like"/>
</dbReference>
<dbReference type="SUPFAM" id="SSF52343">
    <property type="entry name" value="Ferredoxin reductase-like, C-terminal NADP-linked domain"/>
    <property type="match status" value="1"/>
</dbReference>
<dbReference type="GO" id="GO:0003958">
    <property type="term" value="F:NADPH-hemoprotein reductase activity"/>
    <property type="evidence" value="ECO:0007669"/>
    <property type="project" value="UniProtKB-EC"/>
</dbReference>
<evidence type="ECO:0000256" key="7">
    <source>
        <dbReference type="ARBA" id="ARBA00023004"/>
    </source>
</evidence>
<dbReference type="EC" id="1.6.2.4" evidence="8"/>
<dbReference type="PANTHER" id="PTHR19384">
    <property type="entry name" value="NITRIC OXIDE SYNTHASE-RELATED"/>
    <property type="match status" value="1"/>
</dbReference>
<proteinExistence type="inferred from homology"/>
<dbReference type="GO" id="GO:0050660">
    <property type="term" value="F:flavin adenine dinucleotide binding"/>
    <property type="evidence" value="ECO:0007669"/>
    <property type="project" value="TreeGrafter"/>
</dbReference>
<dbReference type="Gene3D" id="1.20.58.480">
    <property type="match status" value="1"/>
</dbReference>
<dbReference type="PANTHER" id="PTHR19384:SF17">
    <property type="entry name" value="NADPH--CYTOCHROME P450 REDUCTASE"/>
    <property type="match status" value="1"/>
</dbReference>
<dbReference type="GO" id="GO:0005829">
    <property type="term" value="C:cytosol"/>
    <property type="evidence" value="ECO:0007669"/>
    <property type="project" value="TreeGrafter"/>
</dbReference>
<dbReference type="Gene3D" id="2.40.30.10">
    <property type="entry name" value="Translation factors"/>
    <property type="match status" value="1"/>
</dbReference>
<dbReference type="EMBL" id="MU006777">
    <property type="protein sequence ID" value="KAF2645187.1"/>
    <property type="molecule type" value="Genomic_DNA"/>
</dbReference>